<name>A0A481YTU2_9VIRU</name>
<dbReference type="Gene3D" id="1.20.1440.250">
    <property type="match status" value="1"/>
</dbReference>
<proteinExistence type="predicted"/>
<gene>
    <name evidence="1" type="ORF">LCMAC102_03040</name>
</gene>
<accession>A0A481YTU2</accession>
<evidence type="ECO:0000313" key="1">
    <source>
        <dbReference type="EMBL" id="QBK86509.1"/>
    </source>
</evidence>
<dbReference type="EMBL" id="MK500334">
    <property type="protein sequence ID" value="QBK86509.1"/>
    <property type="molecule type" value="Genomic_DNA"/>
</dbReference>
<sequence>MGIQNNLVETIKNLLVDAVNASGKENKTRIVEEIFTIINQNKWVLNKYPKFKITVSKKLKEFDQVTDCPCSQYLAKKFRNLM</sequence>
<organism evidence="1">
    <name type="scientific">Marseillevirus LCMAC102</name>
    <dbReference type="NCBI Taxonomy" id="2506603"/>
    <lineage>
        <taxon>Viruses</taxon>
        <taxon>Varidnaviria</taxon>
        <taxon>Bamfordvirae</taxon>
        <taxon>Nucleocytoviricota</taxon>
        <taxon>Megaviricetes</taxon>
        <taxon>Pimascovirales</taxon>
        <taxon>Pimascovirales incertae sedis</taxon>
        <taxon>Marseilleviridae</taxon>
    </lineage>
</organism>
<reference evidence="1" key="1">
    <citation type="journal article" date="2019" name="MBio">
        <title>Virus Genomes from Deep Sea Sediments Expand the Ocean Megavirome and Support Independent Origins of Viral Gigantism.</title>
        <authorList>
            <person name="Backstrom D."/>
            <person name="Yutin N."/>
            <person name="Jorgensen S.L."/>
            <person name="Dharamshi J."/>
            <person name="Homa F."/>
            <person name="Zaremba-Niedwiedzka K."/>
            <person name="Spang A."/>
            <person name="Wolf Y.I."/>
            <person name="Koonin E.V."/>
            <person name="Ettema T.J."/>
        </authorList>
    </citation>
    <scope>NUCLEOTIDE SEQUENCE</scope>
</reference>
<protein>
    <submittedName>
        <fullName evidence="1">Uncharacterized protein</fullName>
    </submittedName>
</protein>